<dbReference type="AlphaFoldDB" id="A0A9P6XMP6"/>
<dbReference type="Proteomes" id="UP000740926">
    <property type="component" value="Unassembled WGS sequence"/>
</dbReference>
<proteinExistence type="predicted"/>
<protein>
    <submittedName>
        <fullName evidence="2">Uncharacterized protein</fullName>
    </submittedName>
</protein>
<gene>
    <name evidence="2" type="ORF">G6F50_018594</name>
</gene>
<organism evidence="2 3">
    <name type="scientific">Rhizopus delemar</name>
    <dbReference type="NCBI Taxonomy" id="936053"/>
    <lineage>
        <taxon>Eukaryota</taxon>
        <taxon>Fungi</taxon>
        <taxon>Fungi incertae sedis</taxon>
        <taxon>Mucoromycota</taxon>
        <taxon>Mucoromycotina</taxon>
        <taxon>Mucoromycetes</taxon>
        <taxon>Mucorales</taxon>
        <taxon>Mucorineae</taxon>
        <taxon>Rhizopodaceae</taxon>
        <taxon>Rhizopus</taxon>
    </lineage>
</organism>
<evidence type="ECO:0000256" key="1">
    <source>
        <dbReference type="SAM" id="MobiDB-lite"/>
    </source>
</evidence>
<name>A0A9P6XMP6_9FUNG</name>
<comment type="caution">
    <text evidence="2">The sequence shown here is derived from an EMBL/GenBank/DDBJ whole genome shotgun (WGS) entry which is preliminary data.</text>
</comment>
<feature type="compositionally biased region" description="Low complexity" evidence="1">
    <location>
        <begin position="42"/>
        <end position="54"/>
    </location>
</feature>
<keyword evidence="3" id="KW-1185">Reference proteome</keyword>
<feature type="region of interest" description="Disordered" evidence="1">
    <location>
        <begin position="1"/>
        <end position="61"/>
    </location>
</feature>
<sequence>MRPARSGSDSGERQVEHGPKRPRPDPPVGARAAHQPQHRSGQRQAQHGGHQQALGGIGNEEFRCHAVEPEARLKLELPP</sequence>
<evidence type="ECO:0000313" key="2">
    <source>
        <dbReference type="EMBL" id="KAG1523608.1"/>
    </source>
</evidence>
<dbReference type="EMBL" id="JAANIU010020656">
    <property type="protein sequence ID" value="KAG1523608.1"/>
    <property type="molecule type" value="Genomic_DNA"/>
</dbReference>
<reference evidence="2 3" key="1">
    <citation type="journal article" date="2020" name="Microb. Genom.">
        <title>Genetic diversity of clinical and environmental Mucorales isolates obtained from an investigation of mucormycosis cases among solid organ transplant recipients.</title>
        <authorList>
            <person name="Nguyen M.H."/>
            <person name="Kaul D."/>
            <person name="Muto C."/>
            <person name="Cheng S.J."/>
            <person name="Richter R.A."/>
            <person name="Bruno V.M."/>
            <person name="Liu G."/>
            <person name="Beyhan S."/>
            <person name="Sundermann A.J."/>
            <person name="Mounaud S."/>
            <person name="Pasculle A.W."/>
            <person name="Nierman W.C."/>
            <person name="Driscoll E."/>
            <person name="Cumbie R."/>
            <person name="Clancy C.J."/>
            <person name="Dupont C.L."/>
        </authorList>
    </citation>
    <scope>NUCLEOTIDE SEQUENCE [LARGE SCALE GENOMIC DNA]</scope>
    <source>
        <strain evidence="2 3">GL24</strain>
    </source>
</reference>
<feature type="compositionally biased region" description="Basic and acidic residues" evidence="1">
    <location>
        <begin position="10"/>
        <end position="24"/>
    </location>
</feature>
<evidence type="ECO:0000313" key="3">
    <source>
        <dbReference type="Proteomes" id="UP000740926"/>
    </source>
</evidence>
<accession>A0A9P6XMP6</accession>